<gene>
    <name evidence="3" type="ORF">RRF57_005812</name>
</gene>
<name>A0AAN7Z6B1_9PEZI</name>
<dbReference type="Gene3D" id="3.30.560.10">
    <property type="entry name" value="Glucose Oxidase, domain 3"/>
    <property type="match status" value="1"/>
</dbReference>
<dbReference type="GO" id="GO:0016614">
    <property type="term" value="F:oxidoreductase activity, acting on CH-OH group of donors"/>
    <property type="evidence" value="ECO:0007669"/>
    <property type="project" value="InterPro"/>
</dbReference>
<dbReference type="GO" id="GO:0050660">
    <property type="term" value="F:flavin adenine dinucleotide binding"/>
    <property type="evidence" value="ECO:0007669"/>
    <property type="project" value="InterPro"/>
</dbReference>
<dbReference type="InterPro" id="IPR012132">
    <property type="entry name" value="GMC_OxRdtase"/>
</dbReference>
<dbReference type="Pfam" id="PF05199">
    <property type="entry name" value="GMC_oxred_C"/>
    <property type="match status" value="1"/>
</dbReference>
<comment type="caution">
    <text evidence="3">The sequence shown here is derived from an EMBL/GenBank/DDBJ whole genome shotgun (WGS) entry which is preliminary data.</text>
</comment>
<dbReference type="PANTHER" id="PTHR11552:SF210">
    <property type="entry name" value="GLUCOSE-METHANOL-CHOLINE OXIDOREDUCTASE N-TERMINAL DOMAIN-CONTAINING PROTEIN-RELATED"/>
    <property type="match status" value="1"/>
</dbReference>
<proteinExistence type="inferred from homology"/>
<dbReference type="PANTHER" id="PTHR11552">
    <property type="entry name" value="GLUCOSE-METHANOL-CHOLINE GMC OXIDOREDUCTASE"/>
    <property type="match status" value="1"/>
</dbReference>
<evidence type="ECO:0000313" key="4">
    <source>
        <dbReference type="Proteomes" id="UP001305414"/>
    </source>
</evidence>
<sequence length="179" mass="19600">MSDISCLNPAQTEYYKQLLKNLEEPTAGFFTYATQGNPSTYSGSALMQTVFLPGNSNSVAVCLLQPLSRGYVHIRSVDPYAPARVDPRCLIHPLNLEVFARHMSYISNIVSTEPLASLLNANGRRNITAPSDIADVKAMKEYLKNTAMSSWHPISTCAMLPLGKEGVVNERLVVHGTSN</sequence>
<dbReference type="InterPro" id="IPR036188">
    <property type="entry name" value="FAD/NAD-bd_sf"/>
</dbReference>
<organism evidence="3 4">
    <name type="scientific">Xylaria bambusicola</name>
    <dbReference type="NCBI Taxonomy" id="326684"/>
    <lineage>
        <taxon>Eukaryota</taxon>
        <taxon>Fungi</taxon>
        <taxon>Dikarya</taxon>
        <taxon>Ascomycota</taxon>
        <taxon>Pezizomycotina</taxon>
        <taxon>Sordariomycetes</taxon>
        <taxon>Xylariomycetidae</taxon>
        <taxon>Xylariales</taxon>
        <taxon>Xylariaceae</taxon>
        <taxon>Xylaria</taxon>
    </lineage>
</organism>
<evidence type="ECO:0000256" key="1">
    <source>
        <dbReference type="ARBA" id="ARBA00010790"/>
    </source>
</evidence>
<accession>A0AAN7Z6B1</accession>
<feature type="domain" description="Glucose-methanol-choline oxidoreductase C-terminal" evidence="2">
    <location>
        <begin position="66"/>
        <end position="179"/>
    </location>
</feature>
<evidence type="ECO:0000313" key="3">
    <source>
        <dbReference type="EMBL" id="KAK5630097.1"/>
    </source>
</evidence>
<reference evidence="3 4" key="1">
    <citation type="submission" date="2023-10" db="EMBL/GenBank/DDBJ databases">
        <title>Draft genome sequence of Xylaria bambusicola isolate GMP-LS, the root and basal stem rot pathogen of sugarcane in Indonesia.</title>
        <authorList>
            <person name="Selvaraj P."/>
            <person name="Muralishankar V."/>
            <person name="Muruganantham S."/>
            <person name="Sp S."/>
            <person name="Haryani S."/>
            <person name="Lau K.J.X."/>
            <person name="Naqvi N.I."/>
        </authorList>
    </citation>
    <scope>NUCLEOTIDE SEQUENCE [LARGE SCALE GENOMIC DNA]</scope>
    <source>
        <strain evidence="3">GMP-LS</strain>
    </source>
</reference>
<dbReference type="EMBL" id="JAWHQM010000013">
    <property type="protein sequence ID" value="KAK5630097.1"/>
    <property type="molecule type" value="Genomic_DNA"/>
</dbReference>
<dbReference type="AlphaFoldDB" id="A0AAN7Z6B1"/>
<protein>
    <recommendedName>
        <fullName evidence="2">Glucose-methanol-choline oxidoreductase C-terminal domain-containing protein</fullName>
    </recommendedName>
</protein>
<dbReference type="Gene3D" id="3.50.50.60">
    <property type="entry name" value="FAD/NAD(P)-binding domain"/>
    <property type="match status" value="1"/>
</dbReference>
<dbReference type="InterPro" id="IPR007867">
    <property type="entry name" value="GMC_OxRtase_C"/>
</dbReference>
<keyword evidence="4" id="KW-1185">Reference proteome</keyword>
<comment type="similarity">
    <text evidence="1">Belongs to the GMC oxidoreductase family.</text>
</comment>
<dbReference type="Proteomes" id="UP001305414">
    <property type="component" value="Unassembled WGS sequence"/>
</dbReference>
<evidence type="ECO:0000259" key="2">
    <source>
        <dbReference type="Pfam" id="PF05199"/>
    </source>
</evidence>
<dbReference type="SUPFAM" id="SSF54373">
    <property type="entry name" value="FAD-linked reductases, C-terminal domain"/>
    <property type="match status" value="1"/>
</dbReference>